<dbReference type="InterPro" id="IPR032675">
    <property type="entry name" value="LRR_dom_sf"/>
</dbReference>
<comment type="caution">
    <text evidence="2">The sequence shown here is derived from an EMBL/GenBank/DDBJ whole genome shotgun (WGS) entry which is preliminary data.</text>
</comment>
<reference evidence="2 3" key="1">
    <citation type="journal article" date="2020" name="Fungal Divers.">
        <title>Resolving the Mortierellaceae phylogeny through synthesis of multi-gene phylogenetics and phylogenomics.</title>
        <authorList>
            <person name="Vandepol N."/>
            <person name="Liber J."/>
            <person name="Desiro A."/>
            <person name="Na H."/>
            <person name="Kennedy M."/>
            <person name="Barry K."/>
            <person name="Grigoriev I.V."/>
            <person name="Miller A.N."/>
            <person name="O'Donnell K."/>
            <person name="Stajich J.E."/>
            <person name="Bonito G."/>
        </authorList>
    </citation>
    <scope>NUCLEOTIDE SEQUENCE [LARGE SCALE GENOMIC DNA]</scope>
    <source>
        <strain evidence="2 3">AD045</strain>
    </source>
</reference>
<dbReference type="PROSITE" id="PS50181">
    <property type="entry name" value="FBOX"/>
    <property type="match status" value="1"/>
</dbReference>
<keyword evidence="3" id="KW-1185">Reference proteome</keyword>
<dbReference type="SUPFAM" id="SSF81383">
    <property type="entry name" value="F-box domain"/>
    <property type="match status" value="1"/>
</dbReference>
<dbReference type="EMBL" id="JAAAIM010000191">
    <property type="protein sequence ID" value="KAG0292587.1"/>
    <property type="molecule type" value="Genomic_DNA"/>
</dbReference>
<accession>A0ABQ7K6Z7</accession>
<evidence type="ECO:0000259" key="1">
    <source>
        <dbReference type="PROSITE" id="PS50181"/>
    </source>
</evidence>
<sequence length="510" mass="58236">MTVPPEVLGHIGTFMDRQSLYACTLVSQHWNDVFAPCLWRSIDSKYAPWSQGLEKVTDTTEVHQQRFSAMLQRHRLHIRDLKVKDLGLLRAAFEANLTELVSLRMDSSGFKSPIYFKSEPNSMSSLVPEDFDELIPEAAIDIGIYAGNRGYHINSNNSTETFPATPQRDDDLVHYSLTRLVIDSMDSVSQKLSPSSSLLWSRTLYPHVTTMIAKIKIRCALDLGRVLYVLPSAATLQIQGIKRSHQSHAKQEEIGWQCPVFETCGRDHAAVKALNISWVDFDPSVKMNAIYALMPLLTRIKLKHCYIDGTTLTAFSRHFKNLEYLEFLLNESCSKELLDLLVGCPKLKNCVGKGHVVMADDIVNSPEWTCLDLERLDIVVSGVLRLTKQQEAVLYLLQEQRRPNEAQATTAEEREALDHRVASYALHRKIYLRLSRHKRLRGFFLGTWVYYGHEKVEDCLELTLASGLDELVGLDMMEFISFTELNHRIGEAEEIWVKERWNLSRRPGRG</sequence>
<dbReference type="SUPFAM" id="SSF52047">
    <property type="entry name" value="RNI-like"/>
    <property type="match status" value="1"/>
</dbReference>
<name>A0ABQ7K6Z7_9FUNG</name>
<feature type="domain" description="F-box" evidence="1">
    <location>
        <begin position="1"/>
        <end position="42"/>
    </location>
</feature>
<gene>
    <name evidence="2" type="ORF">BGZ96_003965</name>
</gene>
<protein>
    <recommendedName>
        <fullName evidence="1">F-box domain-containing protein</fullName>
    </recommendedName>
</protein>
<evidence type="ECO:0000313" key="2">
    <source>
        <dbReference type="EMBL" id="KAG0292587.1"/>
    </source>
</evidence>
<dbReference type="InterPro" id="IPR001810">
    <property type="entry name" value="F-box_dom"/>
</dbReference>
<dbReference type="InterPro" id="IPR036047">
    <property type="entry name" value="F-box-like_dom_sf"/>
</dbReference>
<evidence type="ECO:0000313" key="3">
    <source>
        <dbReference type="Proteomes" id="UP001194696"/>
    </source>
</evidence>
<dbReference type="Gene3D" id="3.80.10.10">
    <property type="entry name" value="Ribonuclease Inhibitor"/>
    <property type="match status" value="1"/>
</dbReference>
<dbReference type="Proteomes" id="UP001194696">
    <property type="component" value="Unassembled WGS sequence"/>
</dbReference>
<organism evidence="2 3">
    <name type="scientific">Linnemannia gamsii</name>
    <dbReference type="NCBI Taxonomy" id="64522"/>
    <lineage>
        <taxon>Eukaryota</taxon>
        <taxon>Fungi</taxon>
        <taxon>Fungi incertae sedis</taxon>
        <taxon>Mucoromycota</taxon>
        <taxon>Mortierellomycotina</taxon>
        <taxon>Mortierellomycetes</taxon>
        <taxon>Mortierellales</taxon>
        <taxon>Mortierellaceae</taxon>
        <taxon>Linnemannia</taxon>
    </lineage>
</organism>
<dbReference type="Gene3D" id="1.20.1280.50">
    <property type="match status" value="1"/>
</dbReference>
<proteinExistence type="predicted"/>
<dbReference type="Pfam" id="PF12937">
    <property type="entry name" value="F-box-like"/>
    <property type="match status" value="1"/>
</dbReference>